<evidence type="ECO:0000313" key="6">
    <source>
        <dbReference type="Proteomes" id="UP000677898"/>
    </source>
</evidence>
<dbReference type="InterPro" id="IPR028244">
    <property type="entry name" value="T6SS_Rhs_Vgr_dom"/>
</dbReference>
<dbReference type="InterPro" id="IPR037026">
    <property type="entry name" value="Vgr_OB-fold_dom_sf"/>
</dbReference>
<feature type="domain" description="DUF2345" evidence="3">
    <location>
        <begin position="694"/>
        <end position="838"/>
    </location>
</feature>
<evidence type="ECO:0000313" key="5">
    <source>
        <dbReference type="EMBL" id="QUP55996.1"/>
    </source>
</evidence>
<dbReference type="Pfam" id="PF04717">
    <property type="entry name" value="Phage_base_V"/>
    <property type="match status" value="1"/>
</dbReference>
<dbReference type="Gene3D" id="3.55.50.10">
    <property type="entry name" value="Baseplate protein-like domains"/>
    <property type="match status" value="1"/>
</dbReference>
<dbReference type="Gene3D" id="2.30.110.50">
    <property type="match status" value="1"/>
</dbReference>
<evidence type="ECO:0000259" key="3">
    <source>
        <dbReference type="Pfam" id="PF10106"/>
    </source>
</evidence>
<keyword evidence="5" id="KW-0614">Plasmid</keyword>
<dbReference type="NCBIfam" id="TIGR03361">
    <property type="entry name" value="VI_Rhs_Vgr"/>
    <property type="match status" value="1"/>
</dbReference>
<dbReference type="Pfam" id="PF13296">
    <property type="entry name" value="T6SS_Vgr"/>
    <property type="match status" value="1"/>
</dbReference>
<dbReference type="Gene3D" id="2.40.50.230">
    <property type="entry name" value="Gp5 N-terminal domain"/>
    <property type="match status" value="1"/>
</dbReference>
<dbReference type="InterPro" id="IPR006531">
    <property type="entry name" value="Gp5/Vgr_OB"/>
</dbReference>
<keyword evidence="6" id="KW-1185">Reference proteome</keyword>
<dbReference type="Gene3D" id="4.10.220.110">
    <property type="match status" value="1"/>
</dbReference>
<dbReference type="Pfam" id="PF05954">
    <property type="entry name" value="Phage_GPD"/>
    <property type="match status" value="1"/>
</dbReference>
<dbReference type="SUPFAM" id="SSF69279">
    <property type="entry name" value="Phage tail proteins"/>
    <property type="match status" value="2"/>
</dbReference>
<dbReference type="InterPro" id="IPR006533">
    <property type="entry name" value="T6SS_Vgr_RhsGE"/>
</dbReference>
<dbReference type="InterPro" id="IPR018769">
    <property type="entry name" value="VgrG2_DUF2345"/>
</dbReference>
<dbReference type="Proteomes" id="UP000677898">
    <property type="component" value="Plasmid pLLRS-1"/>
</dbReference>
<dbReference type="SUPFAM" id="SSF69255">
    <property type="entry name" value="gp5 N-terminal domain-like"/>
    <property type="match status" value="1"/>
</dbReference>
<evidence type="ECO:0000259" key="4">
    <source>
        <dbReference type="Pfam" id="PF13296"/>
    </source>
</evidence>
<dbReference type="InterPro" id="IPR017847">
    <property type="entry name" value="T6SS_RhsGE_Vgr_subset"/>
</dbReference>
<dbReference type="RefSeq" id="WP_211905884.1">
    <property type="nucleotide sequence ID" value="NZ_CP046730.1"/>
</dbReference>
<organism evidence="5 6">
    <name type="scientific">Ralstonia syzygii</name>
    <dbReference type="NCBI Taxonomy" id="28097"/>
    <lineage>
        <taxon>Bacteria</taxon>
        <taxon>Pseudomonadati</taxon>
        <taxon>Pseudomonadota</taxon>
        <taxon>Betaproteobacteria</taxon>
        <taxon>Burkholderiales</taxon>
        <taxon>Burkholderiaceae</taxon>
        <taxon>Ralstonia</taxon>
        <taxon>Ralstonia solanacearum species complex</taxon>
    </lineage>
</organism>
<name>A0ABX7ZKU9_9RALS</name>
<accession>A0ABX7ZKU9</accession>
<reference evidence="5 6" key="1">
    <citation type="journal article" date="2021" name="Phytopathology">
        <title>Complete genome sequence of Ralstonia syzygii subsp. indonesiensis strain LLRS-1, isolated from wilted tobacco in China.</title>
        <authorList>
            <person name="Lu C.H."/>
            <person name="Li J.Y."/>
            <person name="Mi M.G."/>
            <person name="Lin Z.L."/>
            <person name="Jiang N."/>
            <person name="Gai X."/>
            <person name="Ma J.H."/>
            <person name="Lei L.P."/>
            <person name="Xia Z.Y."/>
        </authorList>
    </citation>
    <scope>NUCLEOTIDE SEQUENCE [LARGE SCALE GENOMIC DNA]</scope>
    <source>
        <strain evidence="5 6">LLRS-1</strain>
    </source>
</reference>
<evidence type="ECO:0000256" key="1">
    <source>
        <dbReference type="ARBA" id="ARBA00005558"/>
    </source>
</evidence>
<dbReference type="Pfam" id="PF10106">
    <property type="entry name" value="DUF2345"/>
    <property type="match status" value="1"/>
</dbReference>
<feature type="domain" description="Gp5/Type VI secretion system Vgr protein OB-fold" evidence="2">
    <location>
        <begin position="480"/>
        <end position="526"/>
    </location>
</feature>
<gene>
    <name evidence="5" type="primary">tssI</name>
    <name evidence="5" type="ORF">GO998_19945</name>
</gene>
<evidence type="ECO:0000259" key="2">
    <source>
        <dbReference type="Pfam" id="PF04717"/>
    </source>
</evidence>
<geneLocation type="plasmid" evidence="5 6">
    <name>pLLRS-1</name>
</geneLocation>
<proteinExistence type="inferred from homology"/>
<dbReference type="EMBL" id="CP046730">
    <property type="protein sequence ID" value="QUP55996.1"/>
    <property type="molecule type" value="Genomic_DNA"/>
</dbReference>
<sequence length="913" mass="98112">MNADVNSTRLPCELPSVLAQNRRAMRLNFGPDANAAAATLVPQYADIHQGVCAGLEAQVVCLSERTDLPHDELLGLPVSIQLATDDGALHAINGMVSDVHTGAFDGTLASYRLTVIDAMSLMRGRRNMRIFVGKSVPEILGILLAEWQQRSATLGRALRFQLLLDRSRYPVRAQTLQLDESDSGFLDRLTRREGIYCFVMAGTPDGSDGDTPAHTLVFCDDPMKLPQSQAGTVPFHYGAAVKARDSVTHWGEARRLVSGVIRGASPDHETGRVDRVEMDTLIDQGKAGNDLARLMTDSAIDRAHAGDSREDYERLGRLRMQTHERRAACVHAASDVHNLAPGFWFVLSGHPLVDKREPKQREFVVTRLHQRIANNFPKELDEQARALVEASGWHLEVRPGRDGAPIRYENTFTCLPRGVPLTPDYDPRIDLPRTDPMTAVVVGPNGQEVHCDELGRYKLQFVGLYAEDHAHAQGAGTSGTERDSAWVRAGNLWAGQRYGINLPLRAGMEVLVAFANGDPDRPYIATVLPGHNNMPAAFNDTGALPDNKHLSGIKTKEVDGSGFNQMAFDDTPGEISSQLASTHAASQLSLGYLTHPRDKGKAEPRGEGAAITTQAMVSMHGNQGMLLSTEPRSQAGNQMDRDGLLGLAQTFASLAGELGKMAATHHAGTHDPARLKQLIRHLRDWEHGTNTAQKGDGQGGTPLIALSSPAGIVAGSADNLALAAQTTVDVVSGDNTQVSAGKDALLYATKEVGIFAVEGGVRVVAAKGNVVVESHTDDIVLNSAKRITLNAGEEIVVNAPKVRTVTQGAQTTWGGGEIVEEASGGYTIKSANFQQIGGGGGVPAALGLPANDGHFDRRLQLTDQLTGEPLANRRYRATLEDGQVVEGVSDAQGFAEHLKSGITFAHYTLEILD</sequence>
<feature type="domain" description="Putative type VI secretion system Rhs element associated Vgr" evidence="4">
    <location>
        <begin position="556"/>
        <end position="662"/>
    </location>
</feature>
<dbReference type="NCBIfam" id="TIGR01646">
    <property type="entry name" value="vgr_GE"/>
    <property type="match status" value="1"/>
</dbReference>
<protein>
    <submittedName>
        <fullName evidence="5">Type VI secretion system tip protein VgrG</fullName>
    </submittedName>
</protein>
<comment type="similarity">
    <text evidence="1">Belongs to the VgrG protein family.</text>
</comment>